<feature type="chain" id="PRO_5020305858" description="Retrotransposon gag domain-containing protein" evidence="2">
    <location>
        <begin position="19"/>
        <end position="283"/>
    </location>
</feature>
<evidence type="ECO:0000256" key="2">
    <source>
        <dbReference type="SAM" id="SignalP"/>
    </source>
</evidence>
<keyword evidence="5" id="KW-1185">Reference proteome</keyword>
<evidence type="ECO:0000256" key="1">
    <source>
        <dbReference type="SAM" id="MobiDB-lite"/>
    </source>
</evidence>
<dbReference type="Proteomes" id="UP000308199">
    <property type="component" value="Unassembled WGS sequence"/>
</dbReference>
<proteinExistence type="predicted"/>
<protein>
    <recommendedName>
        <fullName evidence="3">Retrotransposon gag domain-containing protein</fullName>
    </recommendedName>
</protein>
<feature type="domain" description="Retrotransposon gag" evidence="3">
    <location>
        <begin position="207"/>
        <end position="279"/>
    </location>
</feature>
<evidence type="ECO:0000259" key="3">
    <source>
        <dbReference type="Pfam" id="PF03732"/>
    </source>
</evidence>
<dbReference type="Pfam" id="PF03732">
    <property type="entry name" value="Retrotrans_gag"/>
    <property type="match status" value="1"/>
</dbReference>
<evidence type="ECO:0000313" key="5">
    <source>
        <dbReference type="Proteomes" id="UP000308199"/>
    </source>
</evidence>
<evidence type="ECO:0000313" key="4">
    <source>
        <dbReference type="EMBL" id="THG93781.1"/>
    </source>
</evidence>
<keyword evidence="2" id="KW-0732">Signal</keyword>
<organism evidence="4 5">
    <name type="scientific">Phellinidium pouzarii</name>
    <dbReference type="NCBI Taxonomy" id="167371"/>
    <lineage>
        <taxon>Eukaryota</taxon>
        <taxon>Fungi</taxon>
        <taxon>Dikarya</taxon>
        <taxon>Basidiomycota</taxon>
        <taxon>Agaricomycotina</taxon>
        <taxon>Agaricomycetes</taxon>
        <taxon>Hymenochaetales</taxon>
        <taxon>Hymenochaetaceae</taxon>
        <taxon>Phellinidium</taxon>
    </lineage>
</organism>
<dbReference type="AlphaFoldDB" id="A0A4S4K7F6"/>
<comment type="caution">
    <text evidence="4">The sequence shown here is derived from an EMBL/GenBank/DDBJ whole genome shotgun (WGS) entry which is preliminary data.</text>
</comment>
<feature type="non-terminal residue" evidence="4">
    <location>
        <position position="283"/>
    </location>
</feature>
<feature type="signal peptide" evidence="2">
    <location>
        <begin position="1"/>
        <end position="18"/>
    </location>
</feature>
<dbReference type="InterPro" id="IPR005162">
    <property type="entry name" value="Retrotrans_gag_dom"/>
</dbReference>
<gene>
    <name evidence="4" type="ORF">EW145_g8281</name>
</gene>
<accession>A0A4S4K7F6</accession>
<feature type="region of interest" description="Disordered" evidence="1">
    <location>
        <begin position="89"/>
        <end position="138"/>
    </location>
</feature>
<dbReference type="EMBL" id="SGPK01001214">
    <property type="protein sequence ID" value="THG93781.1"/>
    <property type="molecule type" value="Genomic_DNA"/>
</dbReference>
<name>A0A4S4K7F6_9AGAM</name>
<sequence length="283" mass="32003">MLILRSVILSITFPQLPAPTTRPTQHSTWNHQYKVFEDTTRGETRYYSWEQTQPNQPPHWFYLTNDPEDAAIHFEIAIPNYREIFEETRTPNPTPIQSTIELPTPPVSNTHQTQSTPFLNAPSPSTTPSHIPLSPQPAPTSLANMSTPTPHRRGLPHCQAHLSLNEQIYNTDKSKIIFILSFMQEKAAGDWATNRTTIALAPNPTTNTPTGFGTWVDFLNDFRNTFITMDDSADARCQLLNIKQTGTADNYNTQFRSLVTHSNISDKNVLSKMYQQGLTHGLI</sequence>
<feature type="compositionally biased region" description="Polar residues" evidence="1">
    <location>
        <begin position="95"/>
        <end position="129"/>
    </location>
</feature>
<reference evidence="4 5" key="1">
    <citation type="submission" date="2019-02" db="EMBL/GenBank/DDBJ databases">
        <title>Genome sequencing of the rare red list fungi Phellinidium pouzarii.</title>
        <authorList>
            <person name="Buettner E."/>
            <person name="Kellner H."/>
        </authorList>
    </citation>
    <scope>NUCLEOTIDE SEQUENCE [LARGE SCALE GENOMIC DNA]</scope>
    <source>
        <strain evidence="4 5">DSM 108285</strain>
    </source>
</reference>